<dbReference type="AlphaFoldDB" id="A0ABD3M8D3"/>
<evidence type="ECO:0008006" key="5">
    <source>
        <dbReference type="Google" id="ProtNLM"/>
    </source>
</evidence>
<feature type="region of interest" description="Disordered" evidence="1">
    <location>
        <begin position="1"/>
        <end position="20"/>
    </location>
</feature>
<sequence>MALLNSRRGGGGRGGQASGNGMLSLATSLRGLFIMAILMLGAIQLIGRDTLSSSSSPQPPPPPSAAVASEAAVEMEPALRGAGSSTAVAVEETVDASTGDSEEEKTVLADDAAAADPDPAADADAAVSCVQGSSLSKPIVLDFAAIQAFDPKDRFEEIKGFTAEDYEQYLLGPAGSEHYILLHYLATHYADDPTSSCPEQRRHMVDIGTRYVTSALALASAVPTHPIVWTFDIPESMERTGAFRDGKSEEDWQNDVKAHEMDITFYNLDLLSVSDEEFTKYMNTWFIMLDTENEPDTHPFEREWLQRLMDAQFFNGIILMDDIHVNDEMEKWWNELKENAERDGYVVYDLTKVGHATGTGMLDFSGGQVTVIDNIE</sequence>
<feature type="region of interest" description="Disordered" evidence="1">
    <location>
        <begin position="50"/>
        <end position="72"/>
    </location>
</feature>
<proteinExistence type="predicted"/>
<dbReference type="Gene3D" id="3.40.50.150">
    <property type="entry name" value="Vaccinia Virus protein VP39"/>
    <property type="match status" value="1"/>
</dbReference>
<evidence type="ECO:0000256" key="2">
    <source>
        <dbReference type="SAM" id="Phobius"/>
    </source>
</evidence>
<dbReference type="InterPro" id="IPR029063">
    <property type="entry name" value="SAM-dependent_MTases_sf"/>
</dbReference>
<gene>
    <name evidence="3" type="ORF">ACHAWU_003196</name>
</gene>
<feature type="transmembrane region" description="Helical" evidence="2">
    <location>
        <begin position="21"/>
        <end position="46"/>
    </location>
</feature>
<reference evidence="3 4" key="1">
    <citation type="submission" date="2024-10" db="EMBL/GenBank/DDBJ databases">
        <title>Updated reference genomes for cyclostephanoid diatoms.</title>
        <authorList>
            <person name="Roberts W.R."/>
            <person name="Alverson A.J."/>
        </authorList>
    </citation>
    <scope>NUCLEOTIDE SEQUENCE [LARGE SCALE GENOMIC DNA]</scope>
    <source>
        <strain evidence="3 4">AJA232-27</strain>
    </source>
</reference>
<keyword evidence="2" id="KW-1133">Transmembrane helix</keyword>
<name>A0ABD3M8D3_9STRA</name>
<dbReference type="EMBL" id="JALLBG020000216">
    <property type="protein sequence ID" value="KAL3758924.1"/>
    <property type="molecule type" value="Genomic_DNA"/>
</dbReference>
<keyword evidence="2" id="KW-0472">Membrane</keyword>
<keyword evidence="2" id="KW-0812">Transmembrane</keyword>
<comment type="caution">
    <text evidence="3">The sequence shown here is derived from an EMBL/GenBank/DDBJ whole genome shotgun (WGS) entry which is preliminary data.</text>
</comment>
<evidence type="ECO:0000313" key="4">
    <source>
        <dbReference type="Proteomes" id="UP001530293"/>
    </source>
</evidence>
<dbReference type="Proteomes" id="UP001530293">
    <property type="component" value="Unassembled WGS sequence"/>
</dbReference>
<organism evidence="3 4">
    <name type="scientific">Discostella pseudostelligera</name>
    <dbReference type="NCBI Taxonomy" id="259834"/>
    <lineage>
        <taxon>Eukaryota</taxon>
        <taxon>Sar</taxon>
        <taxon>Stramenopiles</taxon>
        <taxon>Ochrophyta</taxon>
        <taxon>Bacillariophyta</taxon>
        <taxon>Coscinodiscophyceae</taxon>
        <taxon>Thalassiosirophycidae</taxon>
        <taxon>Stephanodiscales</taxon>
        <taxon>Stephanodiscaceae</taxon>
        <taxon>Discostella</taxon>
    </lineage>
</organism>
<keyword evidence="4" id="KW-1185">Reference proteome</keyword>
<feature type="compositionally biased region" description="Gly residues" evidence="1">
    <location>
        <begin position="8"/>
        <end position="18"/>
    </location>
</feature>
<evidence type="ECO:0000313" key="3">
    <source>
        <dbReference type="EMBL" id="KAL3758924.1"/>
    </source>
</evidence>
<protein>
    <recommendedName>
        <fullName evidence="5">O-methyltransferase</fullName>
    </recommendedName>
</protein>
<evidence type="ECO:0000256" key="1">
    <source>
        <dbReference type="SAM" id="MobiDB-lite"/>
    </source>
</evidence>
<accession>A0ABD3M8D3</accession>